<dbReference type="PANTHER" id="PTHR33398:SF1">
    <property type="entry name" value="SMALL RIBOSOMAL SUBUNIT PROTEIN BS20C"/>
    <property type="match status" value="1"/>
</dbReference>
<dbReference type="PANTHER" id="PTHR33398">
    <property type="entry name" value="30S RIBOSOMAL PROTEIN S20"/>
    <property type="match status" value="1"/>
</dbReference>
<comment type="caution">
    <text evidence="10">The sequence shown here is derived from an EMBL/GenBank/DDBJ whole genome shotgun (WGS) entry which is preliminary data.</text>
</comment>
<keyword evidence="4 8" id="KW-0694">RNA-binding</keyword>
<dbReference type="RefSeq" id="WP_194848595.1">
    <property type="nucleotide sequence ID" value="NZ_JAAEJV010000126.1"/>
</dbReference>
<keyword evidence="6 8" id="KW-0687">Ribonucleoprotein</keyword>
<comment type="function">
    <text evidence="1 8">Binds directly to 16S ribosomal RNA.</text>
</comment>
<evidence type="ECO:0000256" key="6">
    <source>
        <dbReference type="ARBA" id="ARBA00023274"/>
    </source>
</evidence>
<feature type="region of interest" description="Disordered" evidence="9">
    <location>
        <begin position="1"/>
        <end position="34"/>
    </location>
</feature>
<evidence type="ECO:0000256" key="4">
    <source>
        <dbReference type="ARBA" id="ARBA00022884"/>
    </source>
</evidence>
<evidence type="ECO:0000256" key="1">
    <source>
        <dbReference type="ARBA" id="ARBA00003134"/>
    </source>
</evidence>
<evidence type="ECO:0000256" key="2">
    <source>
        <dbReference type="ARBA" id="ARBA00007634"/>
    </source>
</evidence>
<dbReference type="Pfam" id="PF01649">
    <property type="entry name" value="Ribosomal_S20p"/>
    <property type="match status" value="1"/>
</dbReference>
<organism evidence="10 11">
    <name type="scientific">Candidatus Neptunichlamydia vexilliferae</name>
    <dbReference type="NCBI Taxonomy" id="1651774"/>
    <lineage>
        <taxon>Bacteria</taxon>
        <taxon>Pseudomonadati</taxon>
        <taxon>Chlamydiota</taxon>
        <taxon>Chlamydiia</taxon>
        <taxon>Parachlamydiales</taxon>
        <taxon>Simkaniaceae</taxon>
        <taxon>Candidatus Neptunichlamydia</taxon>
    </lineage>
</organism>
<keyword evidence="11" id="KW-1185">Reference proteome</keyword>
<keyword evidence="3 8" id="KW-0699">rRNA-binding</keyword>
<dbReference type="EMBL" id="JAAEJV010000126">
    <property type="protein sequence ID" value="MBF5060291.1"/>
    <property type="molecule type" value="Genomic_DNA"/>
</dbReference>
<dbReference type="SUPFAM" id="SSF46992">
    <property type="entry name" value="Ribosomal protein S20"/>
    <property type="match status" value="1"/>
</dbReference>
<dbReference type="InterPro" id="IPR036510">
    <property type="entry name" value="Ribosomal_bS20_sf"/>
</dbReference>
<accession>A0ABS0B3G5</accession>
<proteinExistence type="inferred from homology"/>
<evidence type="ECO:0000256" key="5">
    <source>
        <dbReference type="ARBA" id="ARBA00022980"/>
    </source>
</evidence>
<protein>
    <recommendedName>
        <fullName evidence="7 8">Small ribosomal subunit protein bS20</fullName>
    </recommendedName>
</protein>
<sequence length="94" mass="10485">MAEEKPKHGKKCPTALKRVKQSKESGARNSSFKSRVRTAIRAFESALGAKDKEKMETALNSVYSLMDKGTKRGIYKKNKAARTKTRIALLQKTA</sequence>
<gene>
    <name evidence="8" type="primary">rpsT</name>
    <name evidence="10" type="ORF">NEPTK9_001825</name>
</gene>
<evidence type="ECO:0000256" key="9">
    <source>
        <dbReference type="SAM" id="MobiDB-lite"/>
    </source>
</evidence>
<evidence type="ECO:0000313" key="10">
    <source>
        <dbReference type="EMBL" id="MBF5060291.1"/>
    </source>
</evidence>
<name>A0ABS0B3G5_9BACT</name>
<dbReference type="Proteomes" id="UP001194714">
    <property type="component" value="Unassembled WGS sequence"/>
</dbReference>
<dbReference type="NCBIfam" id="TIGR00029">
    <property type="entry name" value="S20"/>
    <property type="match status" value="1"/>
</dbReference>
<evidence type="ECO:0000313" key="11">
    <source>
        <dbReference type="Proteomes" id="UP001194714"/>
    </source>
</evidence>
<dbReference type="GO" id="GO:0005840">
    <property type="term" value="C:ribosome"/>
    <property type="evidence" value="ECO:0007669"/>
    <property type="project" value="UniProtKB-KW"/>
</dbReference>
<dbReference type="HAMAP" id="MF_00500">
    <property type="entry name" value="Ribosomal_bS20"/>
    <property type="match status" value="1"/>
</dbReference>
<evidence type="ECO:0000256" key="3">
    <source>
        <dbReference type="ARBA" id="ARBA00022730"/>
    </source>
</evidence>
<evidence type="ECO:0000256" key="7">
    <source>
        <dbReference type="ARBA" id="ARBA00035136"/>
    </source>
</evidence>
<evidence type="ECO:0000256" key="8">
    <source>
        <dbReference type="HAMAP-Rule" id="MF_00500"/>
    </source>
</evidence>
<comment type="similarity">
    <text evidence="2 8">Belongs to the bacterial ribosomal protein bS20 family.</text>
</comment>
<dbReference type="Gene3D" id="1.20.58.110">
    <property type="entry name" value="Ribosomal protein S20"/>
    <property type="match status" value="1"/>
</dbReference>
<dbReference type="InterPro" id="IPR002583">
    <property type="entry name" value="Ribosomal_bS20"/>
</dbReference>
<reference evidence="10 11" key="1">
    <citation type="submission" date="2020-01" db="EMBL/GenBank/DDBJ databases">
        <title>Draft genome sequence of Cand. Neptunochlamydia vexilliferae K9.</title>
        <authorList>
            <person name="Schulz F."/>
            <person name="Koestlbacher S."/>
            <person name="Wascher F."/>
            <person name="Pizzetti I."/>
            <person name="Horn M."/>
        </authorList>
    </citation>
    <scope>NUCLEOTIDE SEQUENCE [LARGE SCALE GENOMIC DNA]</scope>
    <source>
        <strain evidence="10 11">K9</strain>
    </source>
</reference>
<keyword evidence="5 8" id="KW-0689">Ribosomal protein</keyword>